<dbReference type="InterPro" id="IPR004328">
    <property type="entry name" value="BRO1_dom"/>
</dbReference>
<comment type="similarity">
    <text evidence="1">Belongs to the palA/RIM20 family.</text>
</comment>
<name>A0A8H3I9N6_9LECA</name>
<feature type="domain" description="BRO1" evidence="3">
    <location>
        <begin position="4"/>
        <end position="401"/>
    </location>
</feature>
<dbReference type="PANTHER" id="PTHR23030">
    <property type="entry name" value="PCD6 INTERACTING PROTEIN-RELATED"/>
    <property type="match status" value="1"/>
</dbReference>
<protein>
    <recommendedName>
        <fullName evidence="3">BRO1 domain-containing protein</fullName>
    </recommendedName>
</protein>
<proteinExistence type="inferred from homology"/>
<organism evidence="4 5">
    <name type="scientific">Gomphillus americanus</name>
    <dbReference type="NCBI Taxonomy" id="1940652"/>
    <lineage>
        <taxon>Eukaryota</taxon>
        <taxon>Fungi</taxon>
        <taxon>Dikarya</taxon>
        <taxon>Ascomycota</taxon>
        <taxon>Pezizomycotina</taxon>
        <taxon>Lecanoromycetes</taxon>
        <taxon>OSLEUM clade</taxon>
        <taxon>Ostropomycetidae</taxon>
        <taxon>Ostropales</taxon>
        <taxon>Graphidaceae</taxon>
        <taxon>Gomphilloideae</taxon>
        <taxon>Gomphillus</taxon>
    </lineage>
</organism>
<evidence type="ECO:0000313" key="4">
    <source>
        <dbReference type="EMBL" id="CAF9905469.1"/>
    </source>
</evidence>
<dbReference type="EMBL" id="CAJPDQ010000002">
    <property type="protein sequence ID" value="CAF9905469.1"/>
    <property type="molecule type" value="Genomic_DNA"/>
</dbReference>
<dbReference type="Proteomes" id="UP000664169">
    <property type="component" value="Unassembled WGS sequence"/>
</dbReference>
<evidence type="ECO:0000313" key="5">
    <source>
        <dbReference type="Proteomes" id="UP000664169"/>
    </source>
</evidence>
<keyword evidence="5" id="KW-1185">Reference proteome</keyword>
<accession>A0A8H3I9N6</accession>
<dbReference type="Gene3D" id="1.20.140.50">
    <property type="entry name" value="alix/aip1 like domains"/>
    <property type="match status" value="1"/>
</dbReference>
<dbReference type="Gene3D" id="1.20.120.560">
    <property type="entry name" value="alix/aip1 in complex with the ypdl late domain"/>
    <property type="match status" value="1"/>
</dbReference>
<reference evidence="4" key="1">
    <citation type="submission" date="2021-03" db="EMBL/GenBank/DDBJ databases">
        <authorList>
            <person name="Tagirdzhanova G."/>
        </authorList>
    </citation>
    <scope>NUCLEOTIDE SEQUENCE</scope>
</reference>
<dbReference type="InterPro" id="IPR025304">
    <property type="entry name" value="ALIX_V_dom"/>
</dbReference>
<dbReference type="PANTHER" id="PTHR23030:SF39">
    <property type="entry name" value="PROGRAMMED CELL DEATH 6-INTERACTING PROTEIN"/>
    <property type="match status" value="1"/>
</dbReference>
<feature type="region of interest" description="Disordered" evidence="2">
    <location>
        <begin position="800"/>
        <end position="838"/>
    </location>
</feature>
<evidence type="ECO:0000256" key="1">
    <source>
        <dbReference type="ARBA" id="ARBA00038154"/>
    </source>
</evidence>
<comment type="caution">
    <text evidence="4">The sequence shown here is derived from an EMBL/GenBank/DDBJ whole genome shotgun (WGS) entry which is preliminary data.</text>
</comment>
<dbReference type="AlphaFoldDB" id="A0A8H3I9N6"/>
<sequence>MSSNILALPFRRTHTVSLSEALKVYISENYDQHPDMFKQDLEAIDRFRQEAVTAATTDPHSSAIKKISAYAAQLVWIGGKFPIDIGVQFTWYSALGGFYQTQNGISEGNLRYELANVLFNLAATYSQLALSLNRTTAEGLKLASGYLCQAAGVVKYLKTDVVPDMRISPAPDMDEMTLESIQLLLLAQAQECSWSMAIKNGYKDALIAKLAAQVSDFYDQAAEYGTRSDTISTDWIHHMSAKHHHFAAAAQYRAACDCLEKRKYGEEVARLKDSLVCVNEALKEKRWINQVVLGDLNGLKMKVTDDLRRAEQDNDMIYLQNVTPKSELKPLDRVPMAVPKEPSEISDPATSLGDKGIFGQPLFVRLVPYAVHIAASIYADRKERLVHNQIIEELEALNNRLKDLLASLNLPGALQALEKPLGLPSSVLAHAEEIRQQQGLHKLRRSMRELDTIKENDLTLYKEGVSLLEAEAAEDSQARLKYGTERWTRPVGQISAHGIYKQVSEIDGYLKSADASDDLVRKKFKEVENVIRVLEGTDRDIEDFVPSSRRSTMTPNMEREALQLRNVLNEISRTDSRRRKQIEAVREKSKADDIHPMLLTETARLEREFPMQPIEAIQFEDLFDTRLERYKSDLKMVQDEKIEQEQLASKLRSANTAFASTRSGDTSSKDRERALQKLETGYVKYKEILSNLDTGRKFYNDLAKIVNRFRDECRDFKYQRRMEAGQVENDLSNAMSALSMAQSNSLQDQRERESLRSQYNATKAASGEPLAAPMPTRSNPPAPAGGMWTPDMGIKFSATPVSSTQENAHNPAYPAPTTTQQSRGVWNPSGGITFGQTR</sequence>
<evidence type="ECO:0000256" key="2">
    <source>
        <dbReference type="SAM" id="MobiDB-lite"/>
    </source>
</evidence>
<dbReference type="SMART" id="SM01041">
    <property type="entry name" value="BRO1"/>
    <property type="match status" value="1"/>
</dbReference>
<feature type="region of interest" description="Disordered" evidence="2">
    <location>
        <begin position="740"/>
        <end position="785"/>
    </location>
</feature>
<gene>
    <name evidence="4" type="ORF">GOMPHAMPRED_003197</name>
</gene>
<dbReference type="Pfam" id="PF03097">
    <property type="entry name" value="BRO1"/>
    <property type="match status" value="1"/>
</dbReference>
<dbReference type="GO" id="GO:0005768">
    <property type="term" value="C:endosome"/>
    <property type="evidence" value="ECO:0007669"/>
    <property type="project" value="TreeGrafter"/>
</dbReference>
<dbReference type="PROSITE" id="PS51180">
    <property type="entry name" value="BRO1"/>
    <property type="match status" value="1"/>
</dbReference>
<dbReference type="InterPro" id="IPR038499">
    <property type="entry name" value="BRO1_sf"/>
</dbReference>
<dbReference type="OrthoDB" id="64867at2759"/>
<dbReference type="Pfam" id="PF13949">
    <property type="entry name" value="ALIX_LYPXL_bnd"/>
    <property type="match status" value="1"/>
</dbReference>
<dbReference type="Gene3D" id="1.25.40.280">
    <property type="entry name" value="alix/aip1 like domains"/>
    <property type="match status" value="1"/>
</dbReference>
<dbReference type="CDD" id="cd09241">
    <property type="entry name" value="BRO1_ScRim20-like"/>
    <property type="match status" value="1"/>
</dbReference>
<evidence type="ECO:0000259" key="3">
    <source>
        <dbReference type="PROSITE" id="PS51180"/>
    </source>
</evidence>